<dbReference type="InterPro" id="IPR011990">
    <property type="entry name" value="TPR-like_helical_dom_sf"/>
</dbReference>
<dbReference type="Pfam" id="PF17128">
    <property type="entry name" value="DUF5107"/>
    <property type="match status" value="1"/>
</dbReference>
<reference evidence="4 5" key="1">
    <citation type="submission" date="2022-02" db="EMBL/GenBank/DDBJ databases">
        <authorList>
            <person name="Min J."/>
        </authorList>
    </citation>
    <scope>NUCLEOTIDE SEQUENCE [LARGE SCALE GENOMIC DNA]</scope>
    <source>
        <strain evidence="4 5">GR10-1</strain>
    </source>
</reference>
<dbReference type="RefSeq" id="WP_240832442.1">
    <property type="nucleotide sequence ID" value="NZ_JAKWBL010000004.1"/>
</dbReference>
<dbReference type="SMART" id="SM00028">
    <property type="entry name" value="TPR"/>
    <property type="match status" value="3"/>
</dbReference>
<keyword evidence="1" id="KW-0802">TPR repeat</keyword>
<dbReference type="Gene3D" id="1.25.40.10">
    <property type="entry name" value="Tetratricopeptide repeat domain"/>
    <property type="match status" value="3"/>
</dbReference>
<gene>
    <name evidence="4" type="ORF">MKP09_21775</name>
</gene>
<evidence type="ECO:0000256" key="2">
    <source>
        <dbReference type="SAM" id="SignalP"/>
    </source>
</evidence>
<feature type="signal peptide" evidence="2">
    <location>
        <begin position="1"/>
        <end position="19"/>
    </location>
</feature>
<evidence type="ECO:0000313" key="5">
    <source>
        <dbReference type="Proteomes" id="UP001202248"/>
    </source>
</evidence>
<evidence type="ECO:0000313" key="4">
    <source>
        <dbReference type="EMBL" id="MCH5600356.1"/>
    </source>
</evidence>
<evidence type="ECO:0000259" key="3">
    <source>
        <dbReference type="Pfam" id="PF17128"/>
    </source>
</evidence>
<organism evidence="4 5">
    <name type="scientific">Niabella ginsengisoli</name>
    <dbReference type="NCBI Taxonomy" id="522298"/>
    <lineage>
        <taxon>Bacteria</taxon>
        <taxon>Pseudomonadati</taxon>
        <taxon>Bacteroidota</taxon>
        <taxon>Chitinophagia</taxon>
        <taxon>Chitinophagales</taxon>
        <taxon>Chitinophagaceae</taxon>
        <taxon>Niabella</taxon>
    </lineage>
</organism>
<feature type="repeat" description="TPR" evidence="1">
    <location>
        <begin position="563"/>
        <end position="596"/>
    </location>
</feature>
<dbReference type="EMBL" id="JAKWBL010000004">
    <property type="protein sequence ID" value="MCH5600356.1"/>
    <property type="molecule type" value="Genomic_DNA"/>
</dbReference>
<proteinExistence type="predicted"/>
<name>A0ABS9SQ16_9BACT</name>
<dbReference type="InterPro" id="IPR033396">
    <property type="entry name" value="DUF5107"/>
</dbReference>
<dbReference type="Proteomes" id="UP001202248">
    <property type="component" value="Unassembled WGS sequence"/>
</dbReference>
<protein>
    <submittedName>
        <fullName evidence="4">DUF5107 domain-containing protein</fullName>
    </submittedName>
</protein>
<evidence type="ECO:0000256" key="1">
    <source>
        <dbReference type="PROSITE-ProRule" id="PRU00339"/>
    </source>
</evidence>
<feature type="domain" description="DUF5107" evidence="3">
    <location>
        <begin position="47"/>
        <end position="353"/>
    </location>
</feature>
<dbReference type="PROSITE" id="PS50005">
    <property type="entry name" value="TPR"/>
    <property type="match status" value="1"/>
</dbReference>
<dbReference type="InterPro" id="IPR019734">
    <property type="entry name" value="TPR_rpt"/>
</dbReference>
<sequence length="1027" mass="118316">MRKFILSTCLFVITISLSAQQPASVKEYQQAFPTYPFSDPNPIALLSPVYPYFRYDGFTDKPVSKQWKVVELQNDYIKMIILPEIGGKIWAAIEKKTDKSFIYYNHSVKFRDVAMRGPWTSGGLEANYGIIGHTPNCATPVDYTTRNNPDGSVSCFIGVLDLLTRSNWRVEINLPKDKAYFTTRSFWYNSTPEAQPYYHWMNLGVKAKGNLEFIFPGTKYIGHDGEASDWPVNKDNGKKINFYEENNFGGYKSYHVFGKPAHFFGTYYHEDDNGMVRYGTYDDKAGRKIWIWGLSRQGMIWEKMLTDTDGQYVEIQSGRMFNQNAVKSTFTPFKHISFAPYATDTWTEYWYPVSQTKGMVDANANGALNVKYENGWLKIYFSAAQHINDSLLVKWNDKTIYTKKLQLDPLQIFSDSLKTDIKENELNVTLGANKLKYHSAPDEEILNRPVTTPVDFDWNSAYGLYLQGEEFMDQKMYPEAELKLTESLKKDPNFLPALVKMAALQYRNMLYSDALKTIMRALQIDTHAGDANYYYGLINAQLGKIADAKDGFSLAALTQEYRSAAFTGLAKLYIKEKNYTATIDYCQKAIDYNRYNMEALMLQAAALRQMNNNITFNETLNTILSYDPLNHFARFEKYLAQPNETTKSAFSDLIKNELPHETHTELATWYYNNGLTTEAEMIFKMSPASAETSYWLAFLNNKKVDCEKINPELAFPFRSETAAVLEQLLKQQSDWLLKYQLALIYKDRNRLQECKQLLKDCDNEPAFAPFYVERAEIFKDETTELPDLQRALALDKKQWRYHKLLAEYYIRHKQPSKALTIAEPFYKAHPERYIMGMLYAKTLLLNQKYEQADKILSTLNIIPFEGATEGRALYREAKLMQAVASLNSGNADKSKKLIAEARLWPETLGVGKPYEADIDARLEDWMEYLAGNKKQEQLLTRIKIFTPKVDNTVRNFVTSNALISAWAIEKTEGKEKAIEWLDAQINQHSDQKKILTWCKAVFNGDKLESIPEDEKDASMRIIEALIK</sequence>
<comment type="caution">
    <text evidence="4">The sequence shown here is derived from an EMBL/GenBank/DDBJ whole genome shotgun (WGS) entry which is preliminary data.</text>
</comment>
<dbReference type="SUPFAM" id="SSF48452">
    <property type="entry name" value="TPR-like"/>
    <property type="match status" value="2"/>
</dbReference>
<feature type="chain" id="PRO_5045561803" evidence="2">
    <location>
        <begin position="20"/>
        <end position="1027"/>
    </location>
</feature>
<keyword evidence="5" id="KW-1185">Reference proteome</keyword>
<keyword evidence="2" id="KW-0732">Signal</keyword>
<accession>A0ABS9SQ16</accession>